<sequence length="161" mass="17852">MTNPIPEGGHPPVISRMKKKSKWEKLREREEEKMGEEQELEEPKPTGTEKEQEDKDQDKTEAKEDNMATSTGVNRPDIDTSGAVVEDGDESAGKSDSGMIEGGEPDKRAAKVSQDEEEKDGIGSDDQQDSSGEAVKELKKERGINWGDWGDWMDDISTGRN</sequence>
<feature type="compositionally biased region" description="Basic and acidic residues" evidence="1">
    <location>
        <begin position="134"/>
        <end position="143"/>
    </location>
</feature>
<dbReference type="EMBL" id="ML977626">
    <property type="protein sequence ID" value="KAF1996355.1"/>
    <property type="molecule type" value="Genomic_DNA"/>
</dbReference>
<name>A0A6A5WB45_9PLEO</name>
<feature type="region of interest" description="Disordered" evidence="1">
    <location>
        <begin position="1"/>
        <end position="161"/>
    </location>
</feature>
<evidence type="ECO:0000313" key="3">
    <source>
        <dbReference type="Proteomes" id="UP000799779"/>
    </source>
</evidence>
<gene>
    <name evidence="2" type="ORF">P154DRAFT_538046</name>
</gene>
<evidence type="ECO:0000313" key="2">
    <source>
        <dbReference type="EMBL" id="KAF1996355.1"/>
    </source>
</evidence>
<evidence type="ECO:0000256" key="1">
    <source>
        <dbReference type="SAM" id="MobiDB-lite"/>
    </source>
</evidence>
<dbReference type="Proteomes" id="UP000799779">
    <property type="component" value="Unassembled WGS sequence"/>
</dbReference>
<proteinExistence type="predicted"/>
<accession>A0A6A5WB45</accession>
<reference evidence="2" key="1">
    <citation type="journal article" date="2020" name="Stud. Mycol.">
        <title>101 Dothideomycetes genomes: a test case for predicting lifestyles and emergence of pathogens.</title>
        <authorList>
            <person name="Haridas S."/>
            <person name="Albert R."/>
            <person name="Binder M."/>
            <person name="Bloem J."/>
            <person name="Labutti K."/>
            <person name="Salamov A."/>
            <person name="Andreopoulos B."/>
            <person name="Baker S."/>
            <person name="Barry K."/>
            <person name="Bills G."/>
            <person name="Bluhm B."/>
            <person name="Cannon C."/>
            <person name="Castanera R."/>
            <person name="Culley D."/>
            <person name="Daum C."/>
            <person name="Ezra D."/>
            <person name="Gonzalez J."/>
            <person name="Henrissat B."/>
            <person name="Kuo A."/>
            <person name="Liang C."/>
            <person name="Lipzen A."/>
            <person name="Lutzoni F."/>
            <person name="Magnuson J."/>
            <person name="Mondo S."/>
            <person name="Nolan M."/>
            <person name="Ohm R."/>
            <person name="Pangilinan J."/>
            <person name="Park H.-J."/>
            <person name="Ramirez L."/>
            <person name="Alfaro M."/>
            <person name="Sun H."/>
            <person name="Tritt A."/>
            <person name="Yoshinaga Y."/>
            <person name="Zwiers L.-H."/>
            <person name="Turgeon B."/>
            <person name="Goodwin S."/>
            <person name="Spatafora J."/>
            <person name="Crous P."/>
            <person name="Grigoriev I."/>
        </authorList>
    </citation>
    <scope>NUCLEOTIDE SEQUENCE</scope>
    <source>
        <strain evidence="2">CBS 123094</strain>
    </source>
</reference>
<organism evidence="2 3">
    <name type="scientific">Amniculicola lignicola CBS 123094</name>
    <dbReference type="NCBI Taxonomy" id="1392246"/>
    <lineage>
        <taxon>Eukaryota</taxon>
        <taxon>Fungi</taxon>
        <taxon>Dikarya</taxon>
        <taxon>Ascomycota</taxon>
        <taxon>Pezizomycotina</taxon>
        <taxon>Dothideomycetes</taxon>
        <taxon>Pleosporomycetidae</taxon>
        <taxon>Pleosporales</taxon>
        <taxon>Amniculicolaceae</taxon>
        <taxon>Amniculicola</taxon>
    </lineage>
</organism>
<dbReference type="AlphaFoldDB" id="A0A6A5WB45"/>
<feature type="compositionally biased region" description="Basic and acidic residues" evidence="1">
    <location>
        <begin position="23"/>
        <end position="66"/>
    </location>
</feature>
<protein>
    <submittedName>
        <fullName evidence="2">Uncharacterized protein</fullName>
    </submittedName>
</protein>
<keyword evidence="3" id="KW-1185">Reference proteome</keyword>